<organism evidence="2 3">
    <name type="scientific">Actinomyces ruminis</name>
    <dbReference type="NCBI Taxonomy" id="1937003"/>
    <lineage>
        <taxon>Bacteria</taxon>
        <taxon>Bacillati</taxon>
        <taxon>Actinomycetota</taxon>
        <taxon>Actinomycetes</taxon>
        <taxon>Actinomycetales</taxon>
        <taxon>Actinomycetaceae</taxon>
        <taxon>Actinomyces</taxon>
    </lineage>
</organism>
<dbReference type="InterPro" id="IPR002514">
    <property type="entry name" value="Transposase_8"/>
</dbReference>
<dbReference type="InterPro" id="IPR009057">
    <property type="entry name" value="Homeodomain-like_sf"/>
</dbReference>
<comment type="caution">
    <text evidence="2">The sequence shown here is derived from an EMBL/GenBank/DDBJ whole genome shotgun (WGS) entry which is preliminary data.</text>
</comment>
<accession>A0ABX4MC53</accession>
<name>A0ABX4MC53_9ACTO</name>
<sequence length="62" mass="6912">MVEGDRTIASVAASYGLVAQTVGNWVAKYRKQHADAQEQRNESEAQELARVKAELHKVRMGQ</sequence>
<dbReference type="Pfam" id="PF01527">
    <property type="entry name" value="HTH_Tnp_1"/>
    <property type="match status" value="1"/>
</dbReference>
<proteinExistence type="predicted"/>
<evidence type="ECO:0000313" key="3">
    <source>
        <dbReference type="Proteomes" id="UP000194577"/>
    </source>
</evidence>
<gene>
    <name evidence="2" type="ORF">BW737_005385</name>
</gene>
<dbReference type="EMBL" id="MTPX02000034">
    <property type="protein sequence ID" value="PHP53045.1"/>
    <property type="molecule type" value="Genomic_DNA"/>
</dbReference>
<feature type="coiled-coil region" evidence="1">
    <location>
        <begin position="26"/>
        <end position="54"/>
    </location>
</feature>
<protein>
    <recommendedName>
        <fullName evidence="4">Transposase</fullName>
    </recommendedName>
</protein>
<evidence type="ECO:0008006" key="4">
    <source>
        <dbReference type="Google" id="ProtNLM"/>
    </source>
</evidence>
<dbReference type="SUPFAM" id="SSF46689">
    <property type="entry name" value="Homeodomain-like"/>
    <property type="match status" value="1"/>
</dbReference>
<reference evidence="2 3" key="1">
    <citation type="submission" date="2017-10" db="EMBL/GenBank/DDBJ databases">
        <title>Draft genome sequence of cellulolytic Actinomyces sp CtC72 isolated from cattle rumen fluid.</title>
        <authorList>
            <person name="Joshi A.J."/>
            <person name="Vasudevan G."/>
            <person name="Lanjekar V.B."/>
            <person name="Hivarkar S."/>
            <person name="Engineer A."/>
            <person name="Pore S.D."/>
            <person name="Dhakephalkar P.K."/>
            <person name="Dagar S."/>
        </authorList>
    </citation>
    <scope>NUCLEOTIDE SEQUENCE [LARGE SCALE GENOMIC DNA]</scope>
    <source>
        <strain evidence="3">CtC72</strain>
    </source>
</reference>
<dbReference type="Proteomes" id="UP000194577">
    <property type="component" value="Unassembled WGS sequence"/>
</dbReference>
<dbReference type="Gene3D" id="1.10.10.60">
    <property type="entry name" value="Homeodomain-like"/>
    <property type="match status" value="1"/>
</dbReference>
<evidence type="ECO:0000313" key="2">
    <source>
        <dbReference type="EMBL" id="PHP53045.1"/>
    </source>
</evidence>
<evidence type="ECO:0000256" key="1">
    <source>
        <dbReference type="SAM" id="Coils"/>
    </source>
</evidence>
<keyword evidence="1" id="KW-0175">Coiled coil</keyword>
<keyword evidence="3" id="KW-1185">Reference proteome</keyword>